<dbReference type="OrthoDB" id="5324916at2"/>
<accession>A0A1G6URF1</accession>
<feature type="transmembrane region" description="Helical" evidence="1">
    <location>
        <begin position="89"/>
        <end position="108"/>
    </location>
</feature>
<keyword evidence="3" id="KW-1185">Reference proteome</keyword>
<feature type="transmembrane region" description="Helical" evidence="1">
    <location>
        <begin position="6"/>
        <end position="25"/>
    </location>
</feature>
<dbReference type="RefSeq" id="WP_093185331.1">
    <property type="nucleotide sequence ID" value="NZ_FMYH01000007.1"/>
</dbReference>
<dbReference type="PIRSF" id="PIRSF003203">
    <property type="entry name" value="AzlD"/>
    <property type="match status" value="1"/>
</dbReference>
<protein>
    <submittedName>
        <fullName evidence="2">Branched-chain amino acid transport protein AzlD</fullName>
    </submittedName>
</protein>
<feature type="transmembrane region" description="Helical" evidence="1">
    <location>
        <begin position="37"/>
        <end position="58"/>
    </location>
</feature>
<organism evidence="2 3">
    <name type="scientific">Sanguibacter gelidistatuariae</name>
    <dbReference type="NCBI Taxonomy" id="1814289"/>
    <lineage>
        <taxon>Bacteria</taxon>
        <taxon>Bacillati</taxon>
        <taxon>Actinomycetota</taxon>
        <taxon>Actinomycetes</taxon>
        <taxon>Micrococcales</taxon>
        <taxon>Sanguibacteraceae</taxon>
        <taxon>Sanguibacter</taxon>
    </lineage>
</organism>
<evidence type="ECO:0000313" key="2">
    <source>
        <dbReference type="EMBL" id="SDD43871.1"/>
    </source>
</evidence>
<evidence type="ECO:0000256" key="1">
    <source>
        <dbReference type="SAM" id="Phobius"/>
    </source>
</evidence>
<sequence>MPSAGYILASLTTILVITFALRALPFAALEPLRASPYIAFLGRYMPVGIMLILVVYTLRTVPLGSGWHGLPEALALAVTVGVHLWRRNALLSIVAGTGTYVVLVNTLLTTSL</sequence>
<dbReference type="AlphaFoldDB" id="A0A1G6URF1"/>
<keyword evidence="1" id="KW-0812">Transmembrane</keyword>
<name>A0A1G6URF1_9MICO</name>
<gene>
    <name evidence="2" type="ORF">SAMN05216410_3323</name>
</gene>
<dbReference type="EMBL" id="FMYH01000007">
    <property type="protein sequence ID" value="SDD43871.1"/>
    <property type="molecule type" value="Genomic_DNA"/>
</dbReference>
<keyword evidence="1" id="KW-0472">Membrane</keyword>
<keyword evidence="1" id="KW-1133">Transmembrane helix</keyword>
<dbReference type="Pfam" id="PF05437">
    <property type="entry name" value="AzlD"/>
    <property type="match status" value="1"/>
</dbReference>
<reference evidence="2 3" key="1">
    <citation type="submission" date="2016-09" db="EMBL/GenBank/DDBJ databases">
        <authorList>
            <person name="Capua I."/>
            <person name="De Benedictis P."/>
            <person name="Joannis T."/>
            <person name="Lombin L.H."/>
            <person name="Cattoli G."/>
        </authorList>
    </citation>
    <scope>NUCLEOTIDE SEQUENCE [LARGE SCALE GENOMIC DNA]</scope>
    <source>
        <strain evidence="2 3">ISLP-3</strain>
    </source>
</reference>
<dbReference type="Proteomes" id="UP000199039">
    <property type="component" value="Unassembled WGS sequence"/>
</dbReference>
<evidence type="ECO:0000313" key="3">
    <source>
        <dbReference type="Proteomes" id="UP000199039"/>
    </source>
</evidence>
<proteinExistence type="predicted"/>
<dbReference type="InterPro" id="IPR008407">
    <property type="entry name" value="Brnchd-chn_aa_trnsp_AzlD"/>
</dbReference>